<dbReference type="SUPFAM" id="SSF55797">
    <property type="entry name" value="PR-1-like"/>
    <property type="match status" value="1"/>
</dbReference>
<dbReference type="InterPro" id="IPR035940">
    <property type="entry name" value="CAP_sf"/>
</dbReference>
<dbReference type="STRING" id="6248.A0A0K0EDI1"/>
<dbReference type="PRINTS" id="PR00837">
    <property type="entry name" value="V5TPXLIKE"/>
</dbReference>
<organism evidence="4">
    <name type="scientific">Strongyloides stercoralis</name>
    <name type="common">Threadworm</name>
    <dbReference type="NCBI Taxonomy" id="6248"/>
    <lineage>
        <taxon>Eukaryota</taxon>
        <taxon>Metazoa</taxon>
        <taxon>Ecdysozoa</taxon>
        <taxon>Nematoda</taxon>
        <taxon>Chromadorea</taxon>
        <taxon>Rhabditida</taxon>
        <taxon>Tylenchina</taxon>
        <taxon>Panagrolaimomorpha</taxon>
        <taxon>Strongyloidoidea</taxon>
        <taxon>Strongyloididae</taxon>
        <taxon>Strongyloides</taxon>
    </lineage>
</organism>
<dbReference type="InterPro" id="IPR001283">
    <property type="entry name" value="CRISP-related"/>
</dbReference>
<evidence type="ECO:0000313" key="5">
    <source>
        <dbReference type="WBParaSite" id="TCONS_00006897.p1"/>
    </source>
</evidence>
<dbReference type="WBParaSite" id="TCONS_00006897.p1">
    <property type="protein sequence ID" value="TCONS_00006897.p1"/>
    <property type="gene ID" value="XLOC_004995"/>
</dbReference>
<evidence type="ECO:0000256" key="1">
    <source>
        <dbReference type="SAM" id="SignalP"/>
    </source>
</evidence>
<dbReference type="SMART" id="SM00198">
    <property type="entry name" value="SCP"/>
    <property type="match status" value="1"/>
</dbReference>
<dbReference type="WBParaSite" id="SSTP_0000754400.1">
    <property type="protein sequence ID" value="SSTP_0000754400.1"/>
    <property type="gene ID" value="SSTP_0000754400"/>
</dbReference>
<dbReference type="Pfam" id="PF00188">
    <property type="entry name" value="CAP"/>
    <property type="match status" value="1"/>
</dbReference>
<dbReference type="PANTHER" id="PTHR10334">
    <property type="entry name" value="CYSTEINE-RICH SECRETORY PROTEIN-RELATED"/>
    <property type="match status" value="1"/>
</dbReference>
<feature type="signal peptide" evidence="1">
    <location>
        <begin position="1"/>
        <end position="31"/>
    </location>
</feature>
<evidence type="ECO:0000313" key="4">
    <source>
        <dbReference type="WBParaSite" id="SSTP_0000754400.1"/>
    </source>
</evidence>
<proteinExistence type="predicted"/>
<accession>A0A0K0EDI1</accession>
<protein>
    <submittedName>
        <fullName evidence="4 5">SCP domain-containing protein</fullName>
    </submittedName>
</protein>
<evidence type="ECO:0000313" key="3">
    <source>
        <dbReference type="Proteomes" id="UP000035681"/>
    </source>
</evidence>
<name>A0A0K0EDI1_STRER</name>
<dbReference type="AlphaFoldDB" id="A0A0K0EDI1"/>
<feature type="chain" id="PRO_5005327876" evidence="1">
    <location>
        <begin position="32"/>
        <end position="231"/>
    </location>
</feature>
<dbReference type="Gene3D" id="3.40.33.10">
    <property type="entry name" value="CAP"/>
    <property type="match status" value="1"/>
</dbReference>
<evidence type="ECO:0000259" key="2">
    <source>
        <dbReference type="SMART" id="SM00198"/>
    </source>
</evidence>
<dbReference type="Proteomes" id="UP000035681">
    <property type="component" value="Unplaced"/>
</dbReference>
<keyword evidence="3" id="KW-1185">Reference proteome</keyword>
<feature type="domain" description="SCP" evidence="2">
    <location>
        <begin position="77"/>
        <end position="220"/>
    </location>
</feature>
<sequence>MFSFTLLTNYYKIFFLLTFLTLQLSCNNVSQIDITSRIKRFARLPPRYHHIYPSIPINTLPKTKFPDADKGKFNEDALRRYIVDIHNQLRAKHHAPPLRYSQNLEISAKKYANILAEWNDGLIHDEYNYYQGENLFSIHQKWVPDEWALAKMMMDTFYDELKYYNYNYYNPKDLIKYGHLSQLLWYDSKYIGIGFGVVKIGKSFKIYICIRYDPPGNVMSSWQFKRNVFQP</sequence>
<reference evidence="4" key="1">
    <citation type="submission" date="2015-08" db="UniProtKB">
        <authorList>
            <consortium name="WormBaseParasite"/>
        </authorList>
    </citation>
    <scope>IDENTIFICATION</scope>
</reference>
<keyword evidence="1" id="KW-0732">Signal</keyword>
<dbReference type="InterPro" id="IPR014044">
    <property type="entry name" value="CAP_dom"/>
</dbReference>